<gene>
    <name evidence="1" type="ORF">ElyMa_004793700</name>
</gene>
<reference evidence="1 2" key="1">
    <citation type="journal article" date="2021" name="Elife">
        <title>Chloroplast acquisition without the gene transfer in kleptoplastic sea slugs, Plakobranchus ocellatus.</title>
        <authorList>
            <person name="Maeda T."/>
            <person name="Takahashi S."/>
            <person name="Yoshida T."/>
            <person name="Shimamura S."/>
            <person name="Takaki Y."/>
            <person name="Nagai Y."/>
            <person name="Toyoda A."/>
            <person name="Suzuki Y."/>
            <person name="Arimoto A."/>
            <person name="Ishii H."/>
            <person name="Satoh N."/>
            <person name="Nishiyama T."/>
            <person name="Hasebe M."/>
            <person name="Maruyama T."/>
            <person name="Minagawa J."/>
            <person name="Obokata J."/>
            <person name="Shigenobu S."/>
        </authorList>
    </citation>
    <scope>NUCLEOTIDE SEQUENCE [LARGE SCALE GENOMIC DNA]</scope>
</reference>
<keyword evidence="2" id="KW-1185">Reference proteome</keyword>
<evidence type="ECO:0000313" key="2">
    <source>
        <dbReference type="Proteomes" id="UP000762676"/>
    </source>
</evidence>
<evidence type="ECO:0000313" key="1">
    <source>
        <dbReference type="EMBL" id="GFS09871.1"/>
    </source>
</evidence>
<dbReference type="AlphaFoldDB" id="A0AAV4IED5"/>
<dbReference type="EMBL" id="BMAT01009615">
    <property type="protein sequence ID" value="GFS09871.1"/>
    <property type="molecule type" value="Genomic_DNA"/>
</dbReference>
<organism evidence="1 2">
    <name type="scientific">Elysia marginata</name>
    <dbReference type="NCBI Taxonomy" id="1093978"/>
    <lineage>
        <taxon>Eukaryota</taxon>
        <taxon>Metazoa</taxon>
        <taxon>Spiralia</taxon>
        <taxon>Lophotrochozoa</taxon>
        <taxon>Mollusca</taxon>
        <taxon>Gastropoda</taxon>
        <taxon>Heterobranchia</taxon>
        <taxon>Euthyneura</taxon>
        <taxon>Panpulmonata</taxon>
        <taxon>Sacoglossa</taxon>
        <taxon>Placobranchoidea</taxon>
        <taxon>Plakobranchidae</taxon>
        <taxon>Elysia</taxon>
    </lineage>
</organism>
<protein>
    <submittedName>
        <fullName evidence="1">Uncharacterized protein</fullName>
    </submittedName>
</protein>
<dbReference type="Proteomes" id="UP000762676">
    <property type="component" value="Unassembled WGS sequence"/>
</dbReference>
<name>A0AAV4IED5_9GAST</name>
<sequence length="131" mass="14556">MRCNSCRSASSEGCLRRNSCVEKQRLILLSQANNFSRGLPHREGAKISGNRILILQWAEFASGSIRLIGLISPKRFDVRRPQGASCLGSAAVLADWVIDCHLLPLVAPVGRVNRLKEFDLVRQIISDHYEG</sequence>
<accession>A0AAV4IED5</accession>
<comment type="caution">
    <text evidence="1">The sequence shown here is derived from an EMBL/GenBank/DDBJ whole genome shotgun (WGS) entry which is preliminary data.</text>
</comment>
<proteinExistence type="predicted"/>